<feature type="compositionally biased region" description="Low complexity" evidence="1">
    <location>
        <begin position="8"/>
        <end position="17"/>
    </location>
</feature>
<evidence type="ECO:0000313" key="4">
    <source>
        <dbReference type="Proteomes" id="UP000681720"/>
    </source>
</evidence>
<organism evidence="3 4">
    <name type="scientific">Rotaria magnacalcarata</name>
    <dbReference type="NCBI Taxonomy" id="392030"/>
    <lineage>
        <taxon>Eukaryota</taxon>
        <taxon>Metazoa</taxon>
        <taxon>Spiralia</taxon>
        <taxon>Gnathifera</taxon>
        <taxon>Rotifera</taxon>
        <taxon>Eurotatoria</taxon>
        <taxon>Bdelloidea</taxon>
        <taxon>Philodinida</taxon>
        <taxon>Philodinidae</taxon>
        <taxon>Rotaria</taxon>
    </lineage>
</organism>
<evidence type="ECO:0000313" key="2">
    <source>
        <dbReference type="EMBL" id="CAF5160962.1"/>
    </source>
</evidence>
<dbReference type="Proteomes" id="UP000681720">
    <property type="component" value="Unassembled WGS sequence"/>
</dbReference>
<dbReference type="EMBL" id="CAJOBJ010372499">
    <property type="protein sequence ID" value="CAF5224079.1"/>
    <property type="molecule type" value="Genomic_DNA"/>
</dbReference>
<dbReference type="Proteomes" id="UP000681967">
    <property type="component" value="Unassembled WGS sequence"/>
</dbReference>
<evidence type="ECO:0000313" key="3">
    <source>
        <dbReference type="EMBL" id="CAF5224079.1"/>
    </source>
</evidence>
<feature type="non-terminal residue" evidence="3">
    <location>
        <position position="1"/>
    </location>
</feature>
<comment type="caution">
    <text evidence="3">The sequence shown here is derived from an EMBL/GenBank/DDBJ whole genome shotgun (WGS) entry which is preliminary data.</text>
</comment>
<dbReference type="AlphaFoldDB" id="A0A8S3JZ91"/>
<accession>A0A8S3JZ91</accession>
<protein>
    <submittedName>
        <fullName evidence="3">Uncharacterized protein</fullName>
    </submittedName>
</protein>
<reference evidence="3" key="1">
    <citation type="submission" date="2021-02" db="EMBL/GenBank/DDBJ databases">
        <authorList>
            <person name="Nowell W R."/>
        </authorList>
    </citation>
    <scope>NUCLEOTIDE SEQUENCE</scope>
</reference>
<proteinExistence type="predicted"/>
<dbReference type="EMBL" id="CAJOBH010265966">
    <property type="protein sequence ID" value="CAF5160962.1"/>
    <property type="molecule type" value="Genomic_DNA"/>
</dbReference>
<gene>
    <name evidence="2" type="ORF">BYL167_LOCUS74554</name>
    <name evidence="3" type="ORF">GIL414_LOCUS85915</name>
</gene>
<sequence length="53" mass="5727">GANATDNTTTTTTTTTTAPPLKTITIREPLEFTVEILDYADPTLEARANSMKK</sequence>
<name>A0A8S3JZ91_9BILA</name>
<evidence type="ECO:0000256" key="1">
    <source>
        <dbReference type="SAM" id="MobiDB-lite"/>
    </source>
</evidence>
<feature type="region of interest" description="Disordered" evidence="1">
    <location>
        <begin position="1"/>
        <end position="21"/>
    </location>
</feature>